<sequence length="182" mass="20079">MDGETIRLIVVACGAITAGLGGALIAGAFNSQNTAATIAAAREEAEAQREHERRLEHAQWLRDRKVDVYSKFLEEAHDLHLAMVNLYLGSRKDLDETLARASVVSVMQFRVLSPGPVWLAALRVALSISTLKDALVSIKQRTAPDTAFYDKASKELLEHIMHLEKLCSTDLEIEWADDGLQP</sequence>
<organism evidence="2 3">
    <name type="scientific">Pseudarthrobacter siccitolerans</name>
    <dbReference type="NCBI Taxonomy" id="861266"/>
    <lineage>
        <taxon>Bacteria</taxon>
        <taxon>Bacillati</taxon>
        <taxon>Actinomycetota</taxon>
        <taxon>Actinomycetes</taxon>
        <taxon>Micrococcales</taxon>
        <taxon>Micrococcaceae</taxon>
        <taxon>Pseudarthrobacter</taxon>
    </lineage>
</organism>
<reference evidence="2 3" key="1">
    <citation type="submission" date="2023-07" db="EMBL/GenBank/DDBJ databases">
        <title>Comparative genomics of wheat-associated soil bacteria to identify genetic determinants of phenazine resistance.</title>
        <authorList>
            <person name="Mouncey N."/>
        </authorList>
    </citation>
    <scope>NUCLEOTIDE SEQUENCE [LARGE SCALE GENOMIC DNA]</scope>
    <source>
        <strain evidence="2 3">W1I3</strain>
    </source>
</reference>
<dbReference type="EMBL" id="JAUSXB010000001">
    <property type="protein sequence ID" value="MDQ0672959.1"/>
    <property type="molecule type" value="Genomic_DNA"/>
</dbReference>
<feature type="transmembrane region" description="Helical" evidence="1">
    <location>
        <begin position="6"/>
        <end position="29"/>
    </location>
</feature>
<accession>A0ABU0PG63</accession>
<dbReference type="Proteomes" id="UP001236806">
    <property type="component" value="Unassembled WGS sequence"/>
</dbReference>
<proteinExistence type="predicted"/>
<keyword evidence="1" id="KW-0812">Transmembrane</keyword>
<evidence type="ECO:0000313" key="2">
    <source>
        <dbReference type="EMBL" id="MDQ0672959.1"/>
    </source>
</evidence>
<evidence type="ECO:0008006" key="4">
    <source>
        <dbReference type="Google" id="ProtNLM"/>
    </source>
</evidence>
<keyword evidence="1" id="KW-0472">Membrane</keyword>
<keyword evidence="3" id="KW-1185">Reference proteome</keyword>
<dbReference type="RefSeq" id="WP_306633680.1">
    <property type="nucleotide sequence ID" value="NZ_JAUSXB010000001.1"/>
</dbReference>
<gene>
    <name evidence="2" type="ORF">QFZ36_000520</name>
</gene>
<protein>
    <recommendedName>
        <fullName evidence="4">Secreted protein</fullName>
    </recommendedName>
</protein>
<evidence type="ECO:0000313" key="3">
    <source>
        <dbReference type="Proteomes" id="UP001236806"/>
    </source>
</evidence>
<comment type="caution">
    <text evidence="2">The sequence shown here is derived from an EMBL/GenBank/DDBJ whole genome shotgun (WGS) entry which is preliminary data.</text>
</comment>
<name>A0ABU0PG63_9MICC</name>
<evidence type="ECO:0000256" key="1">
    <source>
        <dbReference type="SAM" id="Phobius"/>
    </source>
</evidence>
<keyword evidence="1" id="KW-1133">Transmembrane helix</keyword>